<feature type="non-terminal residue" evidence="3">
    <location>
        <position position="1"/>
    </location>
</feature>
<dbReference type="OrthoDB" id="1733909at2759"/>
<dbReference type="InterPro" id="IPR027409">
    <property type="entry name" value="GroEL-like_apical_dom_sf"/>
</dbReference>
<comment type="similarity">
    <text evidence="1">Belongs to the chaperonin (HSP60) family.</text>
</comment>
<sequence>AVDHVVKFLSANTKIVAATAEIAQVATISTNDDTYVRNLITQAMEKVGKKGDITVKEGRTVEDEIEITEGMCFDRGFISPYVITDIKTQKCEFENPYILQHILPALEIAAQSRRPLIIIAEDVDGETLTSLILNKLRGQLQVCAIKASGFGTTASPSWATLPSSQAEPSSPTSST</sequence>
<dbReference type="EMBL" id="JADNYJ010000049">
    <property type="protein sequence ID" value="KAF8900110.1"/>
    <property type="molecule type" value="Genomic_DNA"/>
</dbReference>
<dbReference type="InterPro" id="IPR027413">
    <property type="entry name" value="GROEL-like_equatorial_sf"/>
</dbReference>
<dbReference type="Proteomes" id="UP000724874">
    <property type="component" value="Unassembled WGS sequence"/>
</dbReference>
<feature type="non-terminal residue" evidence="3">
    <location>
        <position position="175"/>
    </location>
</feature>
<dbReference type="GO" id="GO:0140662">
    <property type="term" value="F:ATP-dependent protein folding chaperone"/>
    <property type="evidence" value="ECO:0007669"/>
    <property type="project" value="InterPro"/>
</dbReference>
<dbReference type="InterPro" id="IPR027410">
    <property type="entry name" value="TCP-1-like_intermed_sf"/>
</dbReference>
<accession>A0A9P5NQ23</accession>
<gene>
    <name evidence="3" type="ORF">CPB84DRAFT_1920284</name>
</gene>
<dbReference type="SUPFAM" id="SSF52029">
    <property type="entry name" value="GroEL apical domain-like"/>
    <property type="match status" value="1"/>
</dbReference>
<evidence type="ECO:0000256" key="1">
    <source>
        <dbReference type="ARBA" id="ARBA00006607"/>
    </source>
</evidence>
<dbReference type="Gene3D" id="3.50.7.10">
    <property type="entry name" value="GroEL"/>
    <property type="match status" value="1"/>
</dbReference>
<keyword evidence="4" id="KW-1185">Reference proteome</keyword>
<comment type="caution">
    <text evidence="3">The sequence shown here is derived from an EMBL/GenBank/DDBJ whole genome shotgun (WGS) entry which is preliminary data.</text>
</comment>
<reference evidence="3" key="1">
    <citation type="submission" date="2020-11" db="EMBL/GenBank/DDBJ databases">
        <authorList>
            <consortium name="DOE Joint Genome Institute"/>
            <person name="Ahrendt S."/>
            <person name="Riley R."/>
            <person name="Andreopoulos W."/>
            <person name="LaButti K."/>
            <person name="Pangilinan J."/>
            <person name="Ruiz-duenas F.J."/>
            <person name="Barrasa J.M."/>
            <person name="Sanchez-Garcia M."/>
            <person name="Camarero S."/>
            <person name="Miyauchi S."/>
            <person name="Serrano A."/>
            <person name="Linde D."/>
            <person name="Babiker R."/>
            <person name="Drula E."/>
            <person name="Ayuso-Fernandez I."/>
            <person name="Pacheco R."/>
            <person name="Padilla G."/>
            <person name="Ferreira P."/>
            <person name="Barriuso J."/>
            <person name="Kellner H."/>
            <person name="Castanera R."/>
            <person name="Alfaro M."/>
            <person name="Ramirez L."/>
            <person name="Pisabarro A.G."/>
            <person name="Kuo A."/>
            <person name="Tritt A."/>
            <person name="Lipzen A."/>
            <person name="He G."/>
            <person name="Yan M."/>
            <person name="Ng V."/>
            <person name="Cullen D."/>
            <person name="Martin F."/>
            <person name="Rosso M.-N."/>
            <person name="Henrissat B."/>
            <person name="Hibbett D."/>
            <person name="Martinez A.T."/>
            <person name="Grigoriev I.V."/>
        </authorList>
    </citation>
    <scope>NUCLEOTIDE SEQUENCE</scope>
    <source>
        <strain evidence="3">AH 44721</strain>
    </source>
</reference>
<evidence type="ECO:0000313" key="3">
    <source>
        <dbReference type="EMBL" id="KAF8900110.1"/>
    </source>
</evidence>
<evidence type="ECO:0000256" key="2">
    <source>
        <dbReference type="ARBA" id="ARBA00023186"/>
    </source>
</evidence>
<dbReference type="GO" id="GO:0042026">
    <property type="term" value="P:protein refolding"/>
    <property type="evidence" value="ECO:0007669"/>
    <property type="project" value="InterPro"/>
</dbReference>
<name>A0A9P5NQ23_GYMJU</name>
<dbReference type="PANTHER" id="PTHR45633">
    <property type="entry name" value="60 KDA HEAT SHOCK PROTEIN, MITOCHONDRIAL"/>
    <property type="match status" value="1"/>
</dbReference>
<dbReference type="InterPro" id="IPR001844">
    <property type="entry name" value="Cpn60/GroEL"/>
</dbReference>
<dbReference type="SUPFAM" id="SSF54849">
    <property type="entry name" value="GroEL-intermediate domain like"/>
    <property type="match status" value="1"/>
</dbReference>
<proteinExistence type="inferred from homology"/>
<keyword evidence="2" id="KW-0143">Chaperone</keyword>
<dbReference type="Gene3D" id="3.30.260.10">
    <property type="entry name" value="TCP-1-like chaperonin intermediate domain"/>
    <property type="match status" value="1"/>
</dbReference>
<protein>
    <submittedName>
        <fullName evidence="3">GroEL-like apical domain-containing protein</fullName>
    </submittedName>
</protein>
<dbReference type="AlphaFoldDB" id="A0A9P5NQ23"/>
<dbReference type="Gene3D" id="1.10.560.10">
    <property type="entry name" value="GroEL-like equatorial domain"/>
    <property type="match status" value="1"/>
</dbReference>
<evidence type="ECO:0000313" key="4">
    <source>
        <dbReference type="Proteomes" id="UP000724874"/>
    </source>
</evidence>
<organism evidence="3 4">
    <name type="scientific">Gymnopilus junonius</name>
    <name type="common">Spectacular rustgill mushroom</name>
    <name type="synonym">Gymnopilus spectabilis subsp. junonius</name>
    <dbReference type="NCBI Taxonomy" id="109634"/>
    <lineage>
        <taxon>Eukaryota</taxon>
        <taxon>Fungi</taxon>
        <taxon>Dikarya</taxon>
        <taxon>Basidiomycota</taxon>
        <taxon>Agaricomycotina</taxon>
        <taxon>Agaricomycetes</taxon>
        <taxon>Agaricomycetidae</taxon>
        <taxon>Agaricales</taxon>
        <taxon>Agaricineae</taxon>
        <taxon>Hymenogastraceae</taxon>
        <taxon>Gymnopilus</taxon>
    </lineage>
</organism>